<name>A0ABD6FD19_9PSEU</name>
<dbReference type="SUPFAM" id="SSF54427">
    <property type="entry name" value="NTF2-like"/>
    <property type="match status" value="1"/>
</dbReference>
<dbReference type="InterPro" id="IPR032710">
    <property type="entry name" value="NTF2-like_dom_sf"/>
</dbReference>
<accession>A0ABD6FD19</accession>
<dbReference type="Pfam" id="PF12680">
    <property type="entry name" value="SnoaL_2"/>
    <property type="match status" value="1"/>
</dbReference>
<dbReference type="InterPro" id="IPR037401">
    <property type="entry name" value="SnoaL-like"/>
</dbReference>
<proteinExistence type="predicted"/>
<evidence type="ECO:0000313" key="3">
    <source>
        <dbReference type="Proteomes" id="UP000249324"/>
    </source>
</evidence>
<organism evidence="2 3">
    <name type="scientific">Thermocrispum agreste</name>
    <dbReference type="NCBI Taxonomy" id="37925"/>
    <lineage>
        <taxon>Bacteria</taxon>
        <taxon>Bacillati</taxon>
        <taxon>Actinomycetota</taxon>
        <taxon>Actinomycetes</taxon>
        <taxon>Pseudonocardiales</taxon>
        <taxon>Pseudonocardiaceae</taxon>
        <taxon>Thermocrispum</taxon>
    </lineage>
</organism>
<reference evidence="2 3" key="1">
    <citation type="journal article" date="2021" name="BMC Genomics">
        <title>Genome-resolved metagenome and metatranscriptome analyses of thermophilic composting reveal key bacterial players and their metabolic interactions.</title>
        <authorList>
            <person name="Braga L.P.P."/>
            <person name="Pereira R.V."/>
            <person name="Martins L.F."/>
            <person name="Moura L.M.S."/>
            <person name="Sanchez F.B."/>
            <person name="Patane J.S.L."/>
            <person name="da Silva A.M."/>
            <person name="Setubal J.C."/>
        </authorList>
    </citation>
    <scope>NUCLEOTIDE SEQUENCE [LARGE SCALE GENOMIC DNA]</scope>
    <source>
        <strain evidence="2">ZC4RG45</strain>
    </source>
</reference>
<dbReference type="AlphaFoldDB" id="A0ABD6FD19"/>
<comment type="caution">
    <text evidence="2">The sequence shown here is derived from an EMBL/GenBank/DDBJ whole genome shotgun (WGS) entry which is preliminary data.</text>
</comment>
<protein>
    <submittedName>
        <fullName evidence="2">Nuclear transport factor 2 family protein</fullName>
    </submittedName>
</protein>
<dbReference type="EMBL" id="QGUI02000061">
    <property type="protein sequence ID" value="MFO7191950.1"/>
    <property type="molecule type" value="Genomic_DNA"/>
</dbReference>
<evidence type="ECO:0000259" key="1">
    <source>
        <dbReference type="Pfam" id="PF12680"/>
    </source>
</evidence>
<dbReference type="Proteomes" id="UP000249324">
    <property type="component" value="Unassembled WGS sequence"/>
</dbReference>
<evidence type="ECO:0000313" key="2">
    <source>
        <dbReference type="EMBL" id="MFO7191950.1"/>
    </source>
</evidence>
<sequence>METVDGLHPLAALLRRYSFAYTAAHDFSVCREIMVDDYVLRMGEHEIRGREENYIPATRKQFRQYPGLGFTVHDFLFTDERAALVFTEHGRSTLYGGVAAWLGVSLYRWNGERLTECRVEQDYYARREQQRSGQVHPVRLPAADPWTEPLAQPDSETESRVRQWLIAGGLGQAPDGSLDDEHCAATCRPHIADAEVTVLDLFSADHRAAFHVLTRGTYAGGLPGLDEHCGRPFTLYSAGIATVEETG</sequence>
<feature type="non-terminal residue" evidence="2">
    <location>
        <position position="247"/>
    </location>
</feature>
<gene>
    <name evidence="2" type="ORF">DIU77_006870</name>
</gene>
<feature type="domain" description="SnoaL-like" evidence="1">
    <location>
        <begin position="19"/>
        <end position="116"/>
    </location>
</feature>
<dbReference type="Gene3D" id="3.10.450.50">
    <property type="match status" value="1"/>
</dbReference>